<evidence type="ECO:0000313" key="3">
    <source>
        <dbReference type="Proteomes" id="UP000646548"/>
    </source>
</evidence>
<dbReference type="Proteomes" id="UP000646548">
    <property type="component" value="Unassembled WGS sequence"/>
</dbReference>
<proteinExistence type="predicted"/>
<protein>
    <submittedName>
        <fullName evidence="2">Uncharacterized protein</fullName>
    </submittedName>
</protein>
<gene>
    <name evidence="2" type="ORF">FQA47_000463</name>
</gene>
<keyword evidence="1" id="KW-0472">Membrane</keyword>
<evidence type="ECO:0000256" key="1">
    <source>
        <dbReference type="SAM" id="Phobius"/>
    </source>
</evidence>
<comment type="caution">
    <text evidence="2">The sequence shown here is derived from an EMBL/GenBank/DDBJ whole genome shotgun (WGS) entry which is preliminary data.</text>
</comment>
<dbReference type="EMBL" id="WKFB01000269">
    <property type="protein sequence ID" value="KAF6728912.1"/>
    <property type="molecule type" value="Genomic_DNA"/>
</dbReference>
<dbReference type="AlphaFoldDB" id="A0A834FEY2"/>
<evidence type="ECO:0000313" key="2">
    <source>
        <dbReference type="EMBL" id="KAF6728912.1"/>
    </source>
</evidence>
<feature type="transmembrane region" description="Helical" evidence="1">
    <location>
        <begin position="113"/>
        <end position="135"/>
    </location>
</feature>
<organism evidence="2 3">
    <name type="scientific">Oryzias melastigma</name>
    <name type="common">Marine medaka</name>
    <dbReference type="NCBI Taxonomy" id="30732"/>
    <lineage>
        <taxon>Eukaryota</taxon>
        <taxon>Metazoa</taxon>
        <taxon>Chordata</taxon>
        <taxon>Craniata</taxon>
        <taxon>Vertebrata</taxon>
        <taxon>Euteleostomi</taxon>
        <taxon>Actinopterygii</taxon>
        <taxon>Neopterygii</taxon>
        <taxon>Teleostei</taxon>
        <taxon>Neoteleostei</taxon>
        <taxon>Acanthomorphata</taxon>
        <taxon>Ovalentaria</taxon>
        <taxon>Atherinomorphae</taxon>
        <taxon>Beloniformes</taxon>
        <taxon>Adrianichthyidae</taxon>
        <taxon>Oryziinae</taxon>
        <taxon>Oryzias</taxon>
    </lineage>
</organism>
<keyword evidence="1" id="KW-0812">Transmembrane</keyword>
<accession>A0A834FEY2</accession>
<name>A0A834FEY2_ORYME</name>
<keyword evidence="1" id="KW-1133">Transmembrane helix</keyword>
<reference evidence="2" key="1">
    <citation type="journal article" name="BMC Genomics">
        <title>Long-read sequencing and de novo genome assembly of marine medaka (Oryzias melastigma).</title>
        <authorList>
            <person name="Liang P."/>
            <person name="Saqib H.S.A."/>
            <person name="Ni X."/>
            <person name="Shen Y."/>
        </authorList>
    </citation>
    <scope>NUCLEOTIDE SEQUENCE</scope>
    <source>
        <strain evidence="2">Bigg-433</strain>
    </source>
</reference>
<sequence>MMIEKRRETAVRGFSKTRTTCSHPHFVSRTHTVKITPKQVELTHTHTCGAVTSACSSEFGMRIICGQRAAELQASTLRSVHSMVTLPKRIPLCSSCTHCFQTEKKAMVSGMCVSAQLCTFMCGSSSVWVGIGLLYSSTFHFFVPLS</sequence>